<keyword evidence="2" id="KW-0677">Repeat</keyword>
<dbReference type="PANTHER" id="PTHR11017:SF559">
    <property type="entry name" value="DISEASE RESISTANCE PROTEIN CHL1"/>
    <property type="match status" value="1"/>
</dbReference>
<evidence type="ECO:0000256" key="2">
    <source>
        <dbReference type="ARBA" id="ARBA00022737"/>
    </source>
</evidence>
<dbReference type="InterPro" id="IPR058546">
    <property type="entry name" value="RPS4B/Roq1-like_LRR"/>
</dbReference>
<evidence type="ECO:0000259" key="6">
    <source>
        <dbReference type="Pfam" id="PF23286"/>
    </source>
</evidence>
<evidence type="ECO:0000256" key="4">
    <source>
        <dbReference type="SAM" id="MobiDB-lite"/>
    </source>
</evidence>
<dbReference type="InterPro" id="IPR044974">
    <property type="entry name" value="Disease_R_plants"/>
</dbReference>
<proteinExistence type="predicted"/>
<evidence type="ECO:0000313" key="8">
    <source>
        <dbReference type="Proteomes" id="UP000188268"/>
    </source>
</evidence>
<evidence type="ECO:0000313" key="7">
    <source>
        <dbReference type="EMBL" id="OMO80276.1"/>
    </source>
</evidence>
<dbReference type="PANTHER" id="PTHR11017">
    <property type="entry name" value="LEUCINE-RICH REPEAT-CONTAINING PROTEIN"/>
    <property type="match status" value="1"/>
</dbReference>
<evidence type="ECO:0000256" key="3">
    <source>
        <dbReference type="ARBA" id="ARBA00022821"/>
    </source>
</evidence>
<evidence type="ECO:0000259" key="5">
    <source>
        <dbReference type="Pfam" id="PF20160"/>
    </source>
</evidence>
<feature type="compositionally biased region" description="Polar residues" evidence="4">
    <location>
        <begin position="637"/>
        <end position="650"/>
    </location>
</feature>
<protein>
    <submittedName>
        <fullName evidence="7">Uncharacterized protein</fullName>
    </submittedName>
</protein>
<sequence length="684" mass="76761">MMHTLSADSFLKMKKLRFLKILYLPNSPDLVQLSNELRLLEWHGYPLKSLPPSFQPEDIVALFLPCSCLEHLWKGNRLFQQLKLVNLNDSQYLRKTPDFTMTPNLESLSLEGCTKLVDVHPSLAFLERLKLLNLKGCKSLRNLPPKIGMKSLEKLILSGCSNLRRFPEIDGEMEHLVELYLDGTPIEQLPTSIGHLSSLVLLNLEDCRNLANLPSSIHGLKCLKKLNLSGCSKVENLPEELQDLEFLEMLDLSGTAIRKPQSFIFQFKNLKVLSFKGCKGSTSKVVSYWNPLSRVLQRGSTNSMALTLPPLSGLTCLTELDLSDCNIGEGAIPSDISCLSSLEFLDLSGNNFFNVPATLVQLSNLLLLRLSNCKELKSLPGLLTSTAHLSIDGCSSLAMAANPTTVCNSMKQAFINATNCYRFAENNNPFTLLIKHLKVGLVYGNTRPYFNVIMPGSEIPKSFNIHGGEASKKIALPHNIWNDSQWMGVALCCVLASASGNDAWGNHEGLVIRPHIHGHGKGPRFVIGYIFESDYSLYRIIKDHIWLVYWSRDKLYPSPPLEEKCGEIENNSSSSMDLANHEIEFRFTPHRIGGVRINVKKYGVRLVYERDLEEMEETTEQQHSPTSPNLKDIDFCQDSTSSEPSSTGNNVFEEEGSSESDSCRDIPDPKRLEKSIKLQFRKLW</sequence>
<dbReference type="Pfam" id="PF00560">
    <property type="entry name" value="LRR_1"/>
    <property type="match status" value="2"/>
</dbReference>
<dbReference type="Gene3D" id="3.80.10.10">
    <property type="entry name" value="Ribonuclease Inhibitor"/>
    <property type="match status" value="2"/>
</dbReference>
<dbReference type="InterPro" id="IPR045344">
    <property type="entry name" value="C-JID"/>
</dbReference>
<dbReference type="Proteomes" id="UP000188268">
    <property type="component" value="Unassembled WGS sequence"/>
</dbReference>
<feature type="domain" description="Disease resistance protein RPS4B/Roq1-like leucine-rich repeats" evidence="6">
    <location>
        <begin position="150"/>
        <end position="235"/>
    </location>
</feature>
<organism evidence="7 8">
    <name type="scientific">Corchorus capsularis</name>
    <name type="common">Jute</name>
    <dbReference type="NCBI Taxonomy" id="210143"/>
    <lineage>
        <taxon>Eukaryota</taxon>
        <taxon>Viridiplantae</taxon>
        <taxon>Streptophyta</taxon>
        <taxon>Embryophyta</taxon>
        <taxon>Tracheophyta</taxon>
        <taxon>Spermatophyta</taxon>
        <taxon>Magnoliopsida</taxon>
        <taxon>eudicotyledons</taxon>
        <taxon>Gunneridae</taxon>
        <taxon>Pentapetalae</taxon>
        <taxon>rosids</taxon>
        <taxon>malvids</taxon>
        <taxon>Malvales</taxon>
        <taxon>Malvaceae</taxon>
        <taxon>Grewioideae</taxon>
        <taxon>Apeibeae</taxon>
        <taxon>Corchorus</taxon>
    </lineage>
</organism>
<dbReference type="SUPFAM" id="SSF52047">
    <property type="entry name" value="RNI-like"/>
    <property type="match status" value="1"/>
</dbReference>
<dbReference type="Gramene" id="OMO80276">
    <property type="protein sequence ID" value="OMO80276"/>
    <property type="gene ID" value="CCACVL1_13061"/>
</dbReference>
<keyword evidence="3" id="KW-0611">Plant defense</keyword>
<dbReference type="InterPro" id="IPR001611">
    <property type="entry name" value="Leu-rich_rpt"/>
</dbReference>
<dbReference type="Pfam" id="PF23286">
    <property type="entry name" value="LRR_13"/>
    <property type="match status" value="1"/>
</dbReference>
<feature type="domain" description="C-JID" evidence="5">
    <location>
        <begin position="454"/>
        <end position="613"/>
    </location>
</feature>
<comment type="caution">
    <text evidence="7">The sequence shown here is derived from an EMBL/GenBank/DDBJ whole genome shotgun (WGS) entry which is preliminary data.</text>
</comment>
<dbReference type="AlphaFoldDB" id="A0A1R3ICE0"/>
<dbReference type="GO" id="GO:0006952">
    <property type="term" value="P:defense response"/>
    <property type="evidence" value="ECO:0007669"/>
    <property type="project" value="InterPro"/>
</dbReference>
<keyword evidence="8" id="KW-1185">Reference proteome</keyword>
<dbReference type="InterPro" id="IPR003591">
    <property type="entry name" value="Leu-rich_rpt_typical-subtyp"/>
</dbReference>
<name>A0A1R3ICE0_COCAP</name>
<dbReference type="EMBL" id="AWWV01010315">
    <property type="protein sequence ID" value="OMO80276.1"/>
    <property type="molecule type" value="Genomic_DNA"/>
</dbReference>
<reference evidence="7 8" key="1">
    <citation type="submission" date="2013-09" db="EMBL/GenBank/DDBJ databases">
        <title>Corchorus capsularis genome sequencing.</title>
        <authorList>
            <person name="Alam M."/>
            <person name="Haque M.S."/>
            <person name="Islam M.S."/>
            <person name="Emdad E.M."/>
            <person name="Islam M.M."/>
            <person name="Ahmed B."/>
            <person name="Halim A."/>
            <person name="Hossen Q.M.M."/>
            <person name="Hossain M.Z."/>
            <person name="Ahmed R."/>
            <person name="Khan M.M."/>
            <person name="Islam R."/>
            <person name="Rashid M.M."/>
            <person name="Khan S.A."/>
            <person name="Rahman M.S."/>
            <person name="Alam M."/>
        </authorList>
    </citation>
    <scope>NUCLEOTIDE SEQUENCE [LARGE SCALE GENOMIC DNA]</scope>
    <source>
        <strain evidence="8">cv. CVL-1</strain>
        <tissue evidence="7">Whole seedling</tissue>
    </source>
</reference>
<dbReference type="SMART" id="SM00369">
    <property type="entry name" value="LRR_TYP"/>
    <property type="match status" value="4"/>
</dbReference>
<dbReference type="InterPro" id="IPR032675">
    <property type="entry name" value="LRR_dom_sf"/>
</dbReference>
<dbReference type="STRING" id="210143.A0A1R3ICE0"/>
<dbReference type="Pfam" id="PF20160">
    <property type="entry name" value="C-JID"/>
    <property type="match status" value="1"/>
</dbReference>
<evidence type="ECO:0000256" key="1">
    <source>
        <dbReference type="ARBA" id="ARBA00022614"/>
    </source>
</evidence>
<dbReference type="OrthoDB" id="1936883at2759"/>
<accession>A0A1R3ICE0</accession>
<feature type="region of interest" description="Disordered" evidence="4">
    <location>
        <begin position="615"/>
        <end position="668"/>
    </location>
</feature>
<keyword evidence="1" id="KW-0433">Leucine-rich repeat</keyword>
<gene>
    <name evidence="7" type="ORF">CCACVL1_13061</name>
</gene>